<dbReference type="PROSITE" id="PS50853">
    <property type="entry name" value="FN3"/>
    <property type="match status" value="1"/>
</dbReference>
<feature type="signal peptide" evidence="2">
    <location>
        <begin position="1"/>
        <end position="23"/>
    </location>
</feature>
<gene>
    <name evidence="4" type="ORF">GBAR_LOCUS11635</name>
</gene>
<feature type="transmembrane region" description="Helical" evidence="1">
    <location>
        <begin position="467"/>
        <end position="492"/>
    </location>
</feature>
<keyword evidence="1" id="KW-1133">Transmembrane helix</keyword>
<protein>
    <recommendedName>
        <fullName evidence="3">Fibronectin type-III domain-containing protein</fullName>
    </recommendedName>
</protein>
<keyword evidence="2" id="KW-0732">Signal</keyword>
<reference evidence="4" key="1">
    <citation type="submission" date="2023-03" db="EMBL/GenBank/DDBJ databases">
        <authorList>
            <person name="Steffen K."/>
            <person name="Cardenas P."/>
        </authorList>
    </citation>
    <scope>NUCLEOTIDE SEQUENCE</scope>
</reference>
<evidence type="ECO:0000259" key="3">
    <source>
        <dbReference type="PROSITE" id="PS50853"/>
    </source>
</evidence>
<sequence>MERLPYLSSNVYLFISLSALSFAQEILQGPNSTTVFLNQSAVFTCETDRGLAGWRLNGTILEDLSPEIHDDLEVSTLNTAQGSRVENLTIRARAEYNGTRVQCLVIVFGSPSVNSRSANLKIQGRLQAIRGLSATKNTTSLTISWTAPFSLDVTGSDPDIWYSVLIYNVTDENNPTAILCTDCINITETHYTFSPDYTSPCHVYNLSVIPLNGAGQGEGTDLTSSLYDYPIFDHRYLIRSGANVTVFKFPGGNVFRILITAPLFLESAVLCFLDYSNMYYSSTQKHCPSAVSVVFPELAPDSGIWLIDSEVALGKDCDYTVHLTSHNEAGGTNSTATLSISTRVLIVEVEEFEGGVLVRCVFRHTLSERCYVQLVSSEVEGGFQVGWCVEGEGEGVHRFSSLLPATYTVLVYGMVAEGGVDTCSPVAGEPDYITVTTVGRPHPSPVATQPSLTRSLVIANPWGAEGIVVGVCMGAATTCVLFVMGLIIRMVLTKHSERRKDELTSASSHHVTMERNMAYELHKPLPQRKSHNIPGQCSSQTPNPIYEDLKVWCYESGSVCDKKDKEEIFRALRSSTTCSCVRLTLLCSIDTLITRYGSSHH</sequence>
<keyword evidence="1" id="KW-0472">Membrane</keyword>
<evidence type="ECO:0000256" key="2">
    <source>
        <dbReference type="SAM" id="SignalP"/>
    </source>
</evidence>
<keyword evidence="5" id="KW-1185">Reference proteome</keyword>
<dbReference type="AlphaFoldDB" id="A0AA35WG70"/>
<evidence type="ECO:0000313" key="4">
    <source>
        <dbReference type="EMBL" id="CAI8019344.1"/>
    </source>
</evidence>
<feature type="chain" id="PRO_5041460683" description="Fibronectin type-III domain-containing protein" evidence="2">
    <location>
        <begin position="24"/>
        <end position="601"/>
    </location>
</feature>
<feature type="domain" description="Fibronectin type-III" evidence="3">
    <location>
        <begin position="125"/>
        <end position="231"/>
    </location>
</feature>
<dbReference type="Proteomes" id="UP001174909">
    <property type="component" value="Unassembled WGS sequence"/>
</dbReference>
<dbReference type="Gene3D" id="2.60.40.10">
    <property type="entry name" value="Immunoglobulins"/>
    <property type="match status" value="1"/>
</dbReference>
<proteinExistence type="predicted"/>
<keyword evidence="1" id="KW-0812">Transmembrane</keyword>
<name>A0AA35WG70_GEOBA</name>
<evidence type="ECO:0000256" key="1">
    <source>
        <dbReference type="SAM" id="Phobius"/>
    </source>
</evidence>
<dbReference type="InterPro" id="IPR036116">
    <property type="entry name" value="FN3_sf"/>
</dbReference>
<organism evidence="4 5">
    <name type="scientific">Geodia barretti</name>
    <name type="common">Barrett's horny sponge</name>
    <dbReference type="NCBI Taxonomy" id="519541"/>
    <lineage>
        <taxon>Eukaryota</taxon>
        <taxon>Metazoa</taxon>
        <taxon>Porifera</taxon>
        <taxon>Demospongiae</taxon>
        <taxon>Heteroscleromorpha</taxon>
        <taxon>Tetractinellida</taxon>
        <taxon>Astrophorina</taxon>
        <taxon>Geodiidae</taxon>
        <taxon>Geodia</taxon>
    </lineage>
</organism>
<dbReference type="SUPFAM" id="SSF49265">
    <property type="entry name" value="Fibronectin type III"/>
    <property type="match status" value="1"/>
</dbReference>
<dbReference type="EMBL" id="CASHTH010001747">
    <property type="protein sequence ID" value="CAI8019344.1"/>
    <property type="molecule type" value="Genomic_DNA"/>
</dbReference>
<comment type="caution">
    <text evidence="4">The sequence shown here is derived from an EMBL/GenBank/DDBJ whole genome shotgun (WGS) entry which is preliminary data.</text>
</comment>
<evidence type="ECO:0000313" key="5">
    <source>
        <dbReference type="Proteomes" id="UP001174909"/>
    </source>
</evidence>
<accession>A0AA35WG70</accession>
<dbReference type="InterPro" id="IPR013783">
    <property type="entry name" value="Ig-like_fold"/>
</dbReference>
<dbReference type="InterPro" id="IPR003961">
    <property type="entry name" value="FN3_dom"/>
</dbReference>